<organism evidence="4 5">
    <name type="scientific">Vigna mungo</name>
    <name type="common">Black gram</name>
    <name type="synonym">Phaseolus mungo</name>
    <dbReference type="NCBI Taxonomy" id="3915"/>
    <lineage>
        <taxon>Eukaryota</taxon>
        <taxon>Viridiplantae</taxon>
        <taxon>Streptophyta</taxon>
        <taxon>Embryophyta</taxon>
        <taxon>Tracheophyta</taxon>
        <taxon>Spermatophyta</taxon>
        <taxon>Magnoliopsida</taxon>
        <taxon>eudicotyledons</taxon>
        <taxon>Gunneridae</taxon>
        <taxon>Pentapetalae</taxon>
        <taxon>rosids</taxon>
        <taxon>fabids</taxon>
        <taxon>Fabales</taxon>
        <taxon>Fabaceae</taxon>
        <taxon>Papilionoideae</taxon>
        <taxon>50 kb inversion clade</taxon>
        <taxon>NPAAA clade</taxon>
        <taxon>indigoferoid/millettioid clade</taxon>
        <taxon>Phaseoleae</taxon>
        <taxon>Vigna</taxon>
    </lineage>
</organism>
<feature type="compositionally biased region" description="Basic and acidic residues" evidence="2">
    <location>
        <begin position="205"/>
        <end position="219"/>
    </location>
</feature>
<keyword evidence="5" id="KW-1185">Reference proteome</keyword>
<reference evidence="4 5" key="1">
    <citation type="journal article" date="2023" name="Life. Sci Alliance">
        <title>Evolutionary insights into 3D genome organization and epigenetic landscape of Vigna mungo.</title>
        <authorList>
            <person name="Junaid A."/>
            <person name="Singh B."/>
            <person name="Bhatia S."/>
        </authorList>
    </citation>
    <scope>NUCLEOTIDE SEQUENCE [LARGE SCALE GENOMIC DNA]</scope>
    <source>
        <strain evidence="4">Urdbean</strain>
    </source>
</reference>
<dbReference type="PANTHER" id="PTHR33470:SF40">
    <property type="entry name" value="PROTEIN SEED AND ROOT HAIR PROTECTIVE PROTEIN"/>
    <property type="match status" value="1"/>
</dbReference>
<protein>
    <submittedName>
        <fullName evidence="4">Uncharacterized protein</fullName>
    </submittedName>
</protein>
<name>A0AAQ3MXH2_VIGMU</name>
<feature type="compositionally biased region" description="Basic and acidic residues" evidence="2">
    <location>
        <begin position="167"/>
        <end position="180"/>
    </location>
</feature>
<sequence>MAFLRSTFATSMLLLAFLVIASADYYGYDPAPKVQKPEASTEYYNNYYSSTPTFDKVEAKVDYNPHLTKPDYDEESKPKANYYGNGYDPTPKVEKVAGKVHYNPHLTKPYYGEESQTKTDYYNNGYVPTPKVEKAEDKVDYNPHLTKPDYDEESKPQTNYYDSEYVPEPKVEKVEAKVDYNPHLTKPNYGEESKPKTVYYKPHPTKPDYDEKSKSKTDNYDNGYGPSPKVENHKPKTDYPVEKPDHTKHDYYEVPKPKGKYEQHLLATTIGVQGVVLCKSGSTYSPIQGAVTRITCGCEDERGYEAGPISVLSHVTDNKGYFYATVSLEELGSNLKVSECKAYLESSPLETCKVPTDVNYGISGARLSSYRILEDKVKLYTVGPFFCTSQPTN</sequence>
<evidence type="ECO:0000256" key="1">
    <source>
        <dbReference type="ARBA" id="ARBA00022729"/>
    </source>
</evidence>
<feature type="signal peptide" evidence="3">
    <location>
        <begin position="1"/>
        <end position="23"/>
    </location>
</feature>
<evidence type="ECO:0000256" key="2">
    <source>
        <dbReference type="SAM" id="MobiDB-lite"/>
    </source>
</evidence>
<feature type="compositionally biased region" description="Basic and acidic residues" evidence="2">
    <location>
        <begin position="230"/>
        <end position="248"/>
    </location>
</feature>
<keyword evidence="1 3" id="KW-0732">Signal</keyword>
<dbReference type="EMBL" id="CP144692">
    <property type="protein sequence ID" value="WVY98685.1"/>
    <property type="molecule type" value="Genomic_DNA"/>
</dbReference>
<dbReference type="AlphaFoldDB" id="A0AAQ3MXH2"/>
<dbReference type="Pfam" id="PF01190">
    <property type="entry name" value="Pollen_Ole_e_1"/>
    <property type="match status" value="1"/>
</dbReference>
<feature type="region of interest" description="Disordered" evidence="2">
    <location>
        <begin position="116"/>
        <end position="248"/>
    </location>
</feature>
<dbReference type="Proteomes" id="UP001374535">
    <property type="component" value="Chromosome 9"/>
</dbReference>
<dbReference type="PANTHER" id="PTHR33470">
    <property type="entry name" value="OS01G0164075 PROTEIN"/>
    <property type="match status" value="1"/>
</dbReference>
<feature type="compositionally biased region" description="Basic and acidic residues" evidence="2">
    <location>
        <begin position="131"/>
        <end position="155"/>
    </location>
</feature>
<evidence type="ECO:0000313" key="5">
    <source>
        <dbReference type="Proteomes" id="UP001374535"/>
    </source>
</evidence>
<evidence type="ECO:0000313" key="4">
    <source>
        <dbReference type="EMBL" id="WVY98685.1"/>
    </source>
</evidence>
<accession>A0AAQ3MXH2</accession>
<feature type="chain" id="PRO_5042984900" evidence="3">
    <location>
        <begin position="24"/>
        <end position="393"/>
    </location>
</feature>
<dbReference type="GO" id="GO:0009723">
    <property type="term" value="P:response to ethylene"/>
    <property type="evidence" value="ECO:0007669"/>
    <property type="project" value="TreeGrafter"/>
</dbReference>
<proteinExistence type="predicted"/>
<evidence type="ECO:0000256" key="3">
    <source>
        <dbReference type="SAM" id="SignalP"/>
    </source>
</evidence>
<gene>
    <name evidence="4" type="ORF">V8G54_030836</name>
</gene>
<dbReference type="GO" id="GO:0071944">
    <property type="term" value="C:cell periphery"/>
    <property type="evidence" value="ECO:0007669"/>
    <property type="project" value="TreeGrafter"/>
</dbReference>